<name>A0A1M6YJM3_9FIRM</name>
<gene>
    <name evidence="1" type="ORF">SAMN02745136_04307</name>
</gene>
<dbReference type="STRING" id="1121322.SAMN02745136_04307"/>
<organism evidence="1 2">
    <name type="scientific">Anaerocolumna jejuensis DSM 15929</name>
    <dbReference type="NCBI Taxonomy" id="1121322"/>
    <lineage>
        <taxon>Bacteria</taxon>
        <taxon>Bacillati</taxon>
        <taxon>Bacillota</taxon>
        <taxon>Clostridia</taxon>
        <taxon>Lachnospirales</taxon>
        <taxon>Lachnospiraceae</taxon>
        <taxon>Anaerocolumna</taxon>
    </lineage>
</organism>
<reference evidence="1 2" key="1">
    <citation type="submission" date="2016-11" db="EMBL/GenBank/DDBJ databases">
        <authorList>
            <person name="Jaros S."/>
            <person name="Januszkiewicz K."/>
            <person name="Wedrychowicz H."/>
        </authorList>
    </citation>
    <scope>NUCLEOTIDE SEQUENCE [LARGE SCALE GENOMIC DNA]</scope>
    <source>
        <strain evidence="1 2">DSM 15929</strain>
    </source>
</reference>
<dbReference type="AlphaFoldDB" id="A0A1M6YJM3"/>
<accession>A0A1M6YJM3</accession>
<dbReference type="OrthoDB" id="1652026at2"/>
<dbReference type="Proteomes" id="UP000184386">
    <property type="component" value="Unassembled WGS sequence"/>
</dbReference>
<sequence>MNVGQENFFHFILERVQEDKQAEAKALLAESFQKQTDKTFDADYMSSFIPRMTALLKPEYTEEVTGIMSQFKGNH</sequence>
<dbReference type="RefSeq" id="WP_073279054.1">
    <property type="nucleotide sequence ID" value="NZ_FRAC01000025.1"/>
</dbReference>
<proteinExistence type="predicted"/>
<keyword evidence="2" id="KW-1185">Reference proteome</keyword>
<evidence type="ECO:0000313" key="2">
    <source>
        <dbReference type="Proteomes" id="UP000184386"/>
    </source>
</evidence>
<evidence type="ECO:0000313" key="1">
    <source>
        <dbReference type="EMBL" id="SHL18521.1"/>
    </source>
</evidence>
<protein>
    <submittedName>
        <fullName evidence="1">Uncharacterized protein</fullName>
    </submittedName>
</protein>
<dbReference type="EMBL" id="FRAC01000025">
    <property type="protein sequence ID" value="SHL18521.1"/>
    <property type="molecule type" value="Genomic_DNA"/>
</dbReference>